<name>A0A3N5DI57_9ENTR</name>
<sequence>MNHRAERGNITLGFILLLFASGILMLGGVQQQLSHQRHLVGSEVGFIKQYAQALSAQAWGSQLSWQPRLGWQCQQEPEKGWQACVVSDAKNEVLMAARGMFPGPAAPLTLWRWGRIEHSQWLSAPHGWLDFCPLAEVSQCLLPQ</sequence>
<dbReference type="EMBL" id="RPOH01000040">
    <property type="protein sequence ID" value="RPH27227.1"/>
    <property type="molecule type" value="Genomic_DNA"/>
</dbReference>
<keyword evidence="1" id="KW-1133">Transmembrane helix</keyword>
<keyword evidence="1" id="KW-0812">Transmembrane</keyword>
<evidence type="ECO:0000313" key="3">
    <source>
        <dbReference type="Proteomes" id="UP000268615"/>
    </source>
</evidence>
<organism evidence="2 3">
    <name type="scientific">Buttiauxella warmboldiae</name>
    <dbReference type="NCBI Taxonomy" id="82993"/>
    <lineage>
        <taxon>Bacteria</taxon>
        <taxon>Pseudomonadati</taxon>
        <taxon>Pseudomonadota</taxon>
        <taxon>Gammaproteobacteria</taxon>
        <taxon>Enterobacterales</taxon>
        <taxon>Enterobacteriaceae</taxon>
        <taxon>Buttiauxella</taxon>
    </lineage>
</organism>
<proteinExistence type="predicted"/>
<comment type="caution">
    <text evidence="2">The sequence shown here is derived from an EMBL/GenBank/DDBJ whole genome shotgun (WGS) entry which is preliminary data.</text>
</comment>
<evidence type="ECO:0000256" key="1">
    <source>
        <dbReference type="SAM" id="Phobius"/>
    </source>
</evidence>
<dbReference type="Proteomes" id="UP000268615">
    <property type="component" value="Unassembled WGS sequence"/>
</dbReference>
<dbReference type="OrthoDB" id="7059963at2"/>
<protein>
    <submittedName>
        <fullName evidence="2">DUF2509 family protein</fullName>
    </submittedName>
</protein>
<keyword evidence="1" id="KW-0472">Membrane</keyword>
<accession>A0A3N5DI57</accession>
<gene>
    <name evidence="2" type="ORF">EHN07_11025</name>
</gene>
<feature type="transmembrane region" description="Helical" evidence="1">
    <location>
        <begin position="12"/>
        <end position="29"/>
    </location>
</feature>
<reference evidence="2 3" key="1">
    <citation type="submission" date="2018-11" db="EMBL/GenBank/DDBJ databases">
        <title>Draft genome sequence of Buttiauxella warmboldiae CCUG 35512.</title>
        <authorList>
            <person name="Salva-Serra F."/>
            <person name="Marathe N."/>
            <person name="Moore E."/>
            <person name="Svensson L."/>
            <person name="Engstrom-Jakobsson H."/>
        </authorList>
    </citation>
    <scope>NUCLEOTIDE SEQUENCE [LARGE SCALE GENOMIC DNA]</scope>
    <source>
        <strain evidence="2 3">CCUG 35512</strain>
    </source>
</reference>
<keyword evidence="3" id="KW-1185">Reference proteome</keyword>
<dbReference type="Pfam" id="PF10713">
    <property type="entry name" value="DUF2509"/>
    <property type="match status" value="1"/>
</dbReference>
<dbReference type="RefSeq" id="WP_124024192.1">
    <property type="nucleotide sequence ID" value="NZ_RPOH01000040.1"/>
</dbReference>
<evidence type="ECO:0000313" key="2">
    <source>
        <dbReference type="EMBL" id="RPH27227.1"/>
    </source>
</evidence>
<dbReference type="InterPro" id="IPR019652">
    <property type="entry name" value="DUF2509"/>
</dbReference>
<dbReference type="AlphaFoldDB" id="A0A3N5DI57"/>